<dbReference type="Proteomes" id="UP000198233">
    <property type="component" value="Chromosome"/>
</dbReference>
<dbReference type="KEGG" id="smav:CFF01_01225"/>
<dbReference type="AlphaFoldDB" id="A0AAC9XM01"/>
<feature type="transmembrane region" description="Helical" evidence="1">
    <location>
        <begin position="186"/>
        <end position="208"/>
    </location>
</feature>
<accession>A0AAC9XM01</accession>
<name>A0AAC9XM01_9GAMM</name>
<feature type="transmembrane region" description="Helical" evidence="1">
    <location>
        <begin position="64"/>
        <end position="84"/>
    </location>
</feature>
<gene>
    <name evidence="2" type="ORF">CFF01_01225</name>
</gene>
<evidence type="ECO:0000256" key="1">
    <source>
        <dbReference type="SAM" id="Phobius"/>
    </source>
</evidence>
<sequence length="295" mass="34221">MDQQEAKNIDDEIAFQRHQNVRRRMVELYLWVFIGFLISGRAIFDMVIGRAEPIEVIQVRYFEFLVSIVVVIFPVLYRLIFNMLPLETLRRRRELISREVAHDQIALNKREEHSENLESLISRKTSTETPEEFLTSLTLNSRQLAKGLYSRSGVYLLIGVLIAFSGLAFFYLQTTRLAGDIDTTKLLVSLAPNFGILFFVEFIALFFLKQYKSAMDEFRYYESLQRSREETLAIVKLIKSSGEDLKVYELIEKCGFRSTSEKLEGGQTTELLESKKLNKDEAEIFGKILDIVGKR</sequence>
<organism evidence="2 3">
    <name type="scientific">Shewanella marisflavi</name>
    <dbReference type="NCBI Taxonomy" id="260364"/>
    <lineage>
        <taxon>Bacteria</taxon>
        <taxon>Pseudomonadati</taxon>
        <taxon>Pseudomonadota</taxon>
        <taxon>Gammaproteobacteria</taxon>
        <taxon>Alteromonadales</taxon>
        <taxon>Shewanellaceae</taxon>
        <taxon>Shewanella</taxon>
    </lineage>
</organism>
<evidence type="ECO:0000313" key="2">
    <source>
        <dbReference type="EMBL" id="ASJ95316.1"/>
    </source>
</evidence>
<feature type="transmembrane region" description="Helical" evidence="1">
    <location>
        <begin position="154"/>
        <end position="174"/>
    </location>
</feature>
<keyword evidence="1" id="KW-0812">Transmembrane</keyword>
<protein>
    <submittedName>
        <fullName evidence="2">Uncharacterized protein</fullName>
    </submittedName>
</protein>
<dbReference type="RefSeq" id="WP_088903576.1">
    <property type="nucleotide sequence ID" value="NZ_CP022272.1"/>
</dbReference>
<evidence type="ECO:0000313" key="3">
    <source>
        <dbReference type="Proteomes" id="UP000198233"/>
    </source>
</evidence>
<reference evidence="2 3" key="1">
    <citation type="submission" date="2017-06" db="EMBL/GenBank/DDBJ databases">
        <title>Complete genome sequence of Shewanella marisflavi EP1 associated with anaerobic 2,4-dinitrotoluene reduction and salt tolerance.</title>
        <authorList>
            <person name="Huang J."/>
        </authorList>
    </citation>
    <scope>NUCLEOTIDE SEQUENCE [LARGE SCALE GENOMIC DNA]</scope>
    <source>
        <strain evidence="2 3">EP1</strain>
    </source>
</reference>
<keyword evidence="1" id="KW-1133">Transmembrane helix</keyword>
<proteinExistence type="predicted"/>
<dbReference type="EMBL" id="CP022272">
    <property type="protein sequence ID" value="ASJ95316.1"/>
    <property type="molecule type" value="Genomic_DNA"/>
</dbReference>
<feature type="transmembrane region" description="Helical" evidence="1">
    <location>
        <begin position="26"/>
        <end position="44"/>
    </location>
</feature>
<keyword evidence="1" id="KW-0472">Membrane</keyword>